<comment type="caution">
    <text evidence="2">The sequence shown here is derived from an EMBL/GenBank/DDBJ whole genome shotgun (WGS) entry which is preliminary data.</text>
</comment>
<feature type="compositionally biased region" description="Low complexity" evidence="1">
    <location>
        <begin position="75"/>
        <end position="86"/>
    </location>
</feature>
<protein>
    <submittedName>
        <fullName evidence="2">Uncharacterized protein</fullName>
    </submittedName>
</protein>
<dbReference type="HOGENOM" id="CLU_1476254_0_0_1"/>
<feature type="region of interest" description="Disordered" evidence="1">
    <location>
        <begin position="17"/>
        <end position="36"/>
    </location>
</feature>
<keyword evidence="3" id="KW-1185">Reference proteome</keyword>
<feature type="compositionally biased region" description="Low complexity" evidence="1">
    <location>
        <begin position="24"/>
        <end position="33"/>
    </location>
</feature>
<organism evidence="2 3">
    <name type="scientific">Wickerhamomyces ciferrii (strain ATCC 14091 / BCRC 22168 / CBS 111 / JCM 3599 / NBRC 0793 / NRRL Y-1031 F-60-10)</name>
    <name type="common">Yeast</name>
    <name type="synonym">Pichia ciferrii</name>
    <dbReference type="NCBI Taxonomy" id="1206466"/>
    <lineage>
        <taxon>Eukaryota</taxon>
        <taxon>Fungi</taxon>
        <taxon>Dikarya</taxon>
        <taxon>Ascomycota</taxon>
        <taxon>Saccharomycotina</taxon>
        <taxon>Saccharomycetes</taxon>
        <taxon>Phaffomycetales</taxon>
        <taxon>Wickerhamomycetaceae</taxon>
        <taxon>Wickerhamomyces</taxon>
    </lineage>
</organism>
<dbReference type="EMBL" id="CAIF01000179">
    <property type="protein sequence ID" value="CCH45093.1"/>
    <property type="molecule type" value="Genomic_DNA"/>
</dbReference>
<reference evidence="2 3" key="1">
    <citation type="journal article" date="2012" name="Eukaryot. Cell">
        <title>Draft genome sequence of Wickerhamomyces ciferrii NRRL Y-1031 F-60-10.</title>
        <authorList>
            <person name="Schneider J."/>
            <person name="Andrea H."/>
            <person name="Blom J."/>
            <person name="Jaenicke S."/>
            <person name="Ruckert C."/>
            <person name="Schorsch C."/>
            <person name="Szczepanowski R."/>
            <person name="Farwick M."/>
            <person name="Goesmann A."/>
            <person name="Puhler A."/>
            <person name="Schaffer S."/>
            <person name="Tauch A."/>
            <person name="Kohler T."/>
            <person name="Brinkrolf K."/>
        </authorList>
    </citation>
    <scope>NUCLEOTIDE SEQUENCE [LARGE SCALE GENOMIC DNA]</scope>
    <source>
        <strain evidence="3">ATCC 14091 / BCRC 22168 / CBS 111 / JCM 3599 / NBRC 0793 / NRRL Y-1031 F-60-10</strain>
    </source>
</reference>
<name>K0KVA8_WICCF</name>
<dbReference type="InParanoid" id="K0KVA8"/>
<gene>
    <name evidence="2" type="ORF">BN7_4671</name>
</gene>
<dbReference type="Proteomes" id="UP000009328">
    <property type="component" value="Unassembled WGS sequence"/>
</dbReference>
<proteinExistence type="predicted"/>
<dbReference type="AlphaFoldDB" id="K0KVA8"/>
<dbReference type="eggNOG" id="ENOG502S4DB">
    <property type="taxonomic scope" value="Eukaryota"/>
</dbReference>
<feature type="region of interest" description="Disordered" evidence="1">
    <location>
        <begin position="47"/>
        <end position="88"/>
    </location>
</feature>
<accession>K0KVA8</accession>
<sequence>MTSYQNVQESQIKGYNDCPILDYSSKNSSSTSLKSRRRLVSQLNNTITTNLDGSIPKPPTSLKPPSFKTHESNETGETTTDQPTTESISDEELLKLVEKIIKLPNSLPEREFNHYSKRILDNFQKGINNEQYKLIIYKNLQNYSNKEQVKNELIKFILSNDGVSTWCLPLRKVLENIKI</sequence>
<evidence type="ECO:0000313" key="3">
    <source>
        <dbReference type="Proteomes" id="UP000009328"/>
    </source>
</evidence>
<evidence type="ECO:0000313" key="2">
    <source>
        <dbReference type="EMBL" id="CCH45093.1"/>
    </source>
</evidence>
<evidence type="ECO:0000256" key="1">
    <source>
        <dbReference type="SAM" id="MobiDB-lite"/>
    </source>
</evidence>
<dbReference type="FunCoup" id="K0KVA8">
    <property type="interactions" value="39"/>
</dbReference>